<organism evidence="6 7">
    <name type="scientific">Bacteroides helcogenes (strain ATCC 35417 / DSM 20613 / JCM 6297 / CCUG 15421 / P 36-108)</name>
    <dbReference type="NCBI Taxonomy" id="693979"/>
    <lineage>
        <taxon>Bacteria</taxon>
        <taxon>Pseudomonadati</taxon>
        <taxon>Bacteroidota</taxon>
        <taxon>Bacteroidia</taxon>
        <taxon>Bacteroidales</taxon>
        <taxon>Bacteroidaceae</taxon>
        <taxon>Bacteroides</taxon>
    </lineage>
</organism>
<evidence type="ECO:0000259" key="5">
    <source>
        <dbReference type="Pfam" id="PF08241"/>
    </source>
</evidence>
<dbReference type="HOGENOM" id="CLU_081534_1_1_10"/>
<evidence type="ECO:0000256" key="3">
    <source>
        <dbReference type="ARBA" id="ARBA00022679"/>
    </source>
</evidence>
<dbReference type="AlphaFoldDB" id="E6SP59"/>
<dbReference type="GO" id="GO:0032259">
    <property type="term" value="P:methylation"/>
    <property type="evidence" value="ECO:0007669"/>
    <property type="project" value="UniProtKB-KW"/>
</dbReference>
<evidence type="ECO:0000313" key="7">
    <source>
        <dbReference type="Proteomes" id="UP000008630"/>
    </source>
</evidence>
<dbReference type="Pfam" id="PF08241">
    <property type="entry name" value="Methyltransf_11"/>
    <property type="match status" value="1"/>
</dbReference>
<dbReference type="PANTHER" id="PTHR44307:SF2">
    <property type="entry name" value="PHOSPHOETHANOLAMINE METHYLTRANSFERASE ISOFORM X1"/>
    <property type="match status" value="1"/>
</dbReference>
<dbReference type="InterPro" id="IPR013216">
    <property type="entry name" value="Methyltransf_11"/>
</dbReference>
<dbReference type="Proteomes" id="UP000008630">
    <property type="component" value="Chromosome"/>
</dbReference>
<feature type="domain" description="Methyltransferase type 11" evidence="5">
    <location>
        <begin position="55"/>
        <end position="153"/>
    </location>
</feature>
<dbReference type="SUPFAM" id="SSF53335">
    <property type="entry name" value="S-adenosyl-L-methionine-dependent methyltransferases"/>
    <property type="match status" value="1"/>
</dbReference>
<protein>
    <submittedName>
        <fullName evidence="6">Methyltransferase type 11</fullName>
    </submittedName>
</protein>
<dbReference type="STRING" id="693979.Bache_1851"/>
<reference evidence="6 7" key="2">
    <citation type="journal article" date="2011" name="Stand. Genomic Sci.">
        <title>Complete genome sequence of Bacteroides helcogenes type strain (P 36-108).</title>
        <authorList>
            <person name="Pati A."/>
            <person name="Gronow S."/>
            <person name="Zeytun A."/>
            <person name="Lapidus A."/>
            <person name="Nolan M."/>
            <person name="Hammon N."/>
            <person name="Deshpande S."/>
            <person name="Cheng J.F."/>
            <person name="Tapia R."/>
            <person name="Han C."/>
            <person name="Goodwin L."/>
            <person name="Pitluck S."/>
            <person name="Liolios K."/>
            <person name="Pagani I."/>
            <person name="Ivanova N."/>
            <person name="Mavromatis K."/>
            <person name="Chen A."/>
            <person name="Palaniappan K."/>
            <person name="Land M."/>
            <person name="Hauser L."/>
            <person name="Chang Y.J."/>
            <person name="Jeffries C.D."/>
            <person name="Detter J.C."/>
            <person name="Brambilla E."/>
            <person name="Rohde M."/>
            <person name="Goker M."/>
            <person name="Woyke T."/>
            <person name="Bristow J."/>
            <person name="Eisen J.A."/>
            <person name="Markowitz V."/>
            <person name="Hugenholtz P."/>
            <person name="Kyrpides N.C."/>
            <person name="Klenk H.P."/>
            <person name="Lucas S."/>
        </authorList>
    </citation>
    <scope>NUCLEOTIDE SEQUENCE [LARGE SCALE GENOMIC DNA]</scope>
    <source>
        <strain evidence="7">ATCC 35417 / DSM 20613 / JCM 6297 / CCUG 15421 / P 36-108</strain>
    </source>
</reference>
<name>E6SP59_BACT6</name>
<dbReference type="InterPro" id="IPR029063">
    <property type="entry name" value="SAM-dependent_MTases_sf"/>
</dbReference>
<dbReference type="KEGG" id="bhl:Bache_1851"/>
<dbReference type="EMBL" id="CP002352">
    <property type="protein sequence ID" value="ADV43829.1"/>
    <property type="molecule type" value="Genomic_DNA"/>
</dbReference>
<gene>
    <name evidence="6" type="ordered locus">Bache_1851</name>
</gene>
<keyword evidence="3" id="KW-0808">Transferase</keyword>
<dbReference type="CDD" id="cd02440">
    <property type="entry name" value="AdoMet_MTases"/>
    <property type="match status" value="1"/>
</dbReference>
<keyword evidence="7" id="KW-1185">Reference proteome</keyword>
<comment type="pathway">
    <text evidence="1">Lipid metabolism.</text>
</comment>
<dbReference type="PANTHER" id="PTHR44307">
    <property type="entry name" value="PHOSPHOETHANOLAMINE METHYLTRANSFERASE"/>
    <property type="match status" value="1"/>
</dbReference>
<reference key="1">
    <citation type="submission" date="2010-11" db="EMBL/GenBank/DDBJ databases">
        <title>The complete genome of Bacteroides helcogenes P 36-108.</title>
        <authorList>
            <consortium name="US DOE Joint Genome Institute (JGI-PGF)"/>
            <person name="Lucas S."/>
            <person name="Copeland A."/>
            <person name="Lapidus A."/>
            <person name="Bruce D."/>
            <person name="Goodwin L."/>
            <person name="Pitluck S."/>
            <person name="Kyrpides N."/>
            <person name="Mavromatis K."/>
            <person name="Ivanova N."/>
            <person name="Zeytun A."/>
            <person name="Brettin T."/>
            <person name="Detter J.C."/>
            <person name="Tapia R."/>
            <person name="Han C."/>
            <person name="Land M."/>
            <person name="Hauser L."/>
            <person name="Markowitz V."/>
            <person name="Cheng J.-F."/>
            <person name="Hugenholtz P."/>
            <person name="Woyke T."/>
            <person name="Wu D."/>
            <person name="Gronow S."/>
            <person name="Wellnitz S."/>
            <person name="Brambilla E."/>
            <person name="Klenk H.-P."/>
            <person name="Eisen J.A."/>
        </authorList>
    </citation>
    <scope>NUCLEOTIDE SEQUENCE</scope>
    <source>
        <strain>P 36-108</strain>
    </source>
</reference>
<dbReference type="eggNOG" id="COG2226">
    <property type="taxonomic scope" value="Bacteria"/>
</dbReference>
<proteinExistence type="predicted"/>
<evidence type="ECO:0000256" key="2">
    <source>
        <dbReference type="ARBA" id="ARBA00022603"/>
    </source>
</evidence>
<comment type="pathway">
    <text evidence="4">Phospholipid metabolism.</text>
</comment>
<evidence type="ECO:0000256" key="1">
    <source>
        <dbReference type="ARBA" id="ARBA00005189"/>
    </source>
</evidence>
<keyword evidence="2 6" id="KW-0489">Methyltransferase</keyword>
<dbReference type="GO" id="GO:0008757">
    <property type="term" value="F:S-adenosylmethionine-dependent methyltransferase activity"/>
    <property type="evidence" value="ECO:0007669"/>
    <property type="project" value="InterPro"/>
</dbReference>
<accession>E6SP59</accession>
<dbReference type="Gene3D" id="3.40.50.150">
    <property type="entry name" value="Vaccinia Virus protein VP39"/>
    <property type="match status" value="1"/>
</dbReference>
<evidence type="ECO:0000256" key="4">
    <source>
        <dbReference type="ARBA" id="ARBA00025707"/>
    </source>
</evidence>
<evidence type="ECO:0000313" key="6">
    <source>
        <dbReference type="EMBL" id="ADV43829.1"/>
    </source>
</evidence>
<sequence length="212" mass="23903">MIMGKKGLIDRIFQNTSHPKGFWGRMILRGMNRFHAPLAQWAMSYLMWKPDGNVLDIGCGGGANLACMLQKCPHGKVYGIDISEESVTFACKRNRKQMNTRCFIRQGDVTELPYNDGQFDAVTAFETIYFWKDLPAAFAEIKRVLHQNGSLLICCEASDPGNTKWTSRIEGMTVYPANQLEALLAAAGFGEIEIHQRKKENLCIIAHNNKEK</sequence>